<sequence>MAGLDIESGIDKKQRSGGVTLSFMGLDADEHDPTFHGGVDKAVHGYCASHYPAWREELPSATDRFVPGAFGENLVFKYMNERNVCIGDVFAIGEGGAVLQLKNFAPNTYKSSRTGWYYRCLSEGIVKAGDRVELKERPWPKWTIERVQEYLHRDMKNHIANEELAAVKELGIEARGAFQKRVELRKTEAEGVKRGKIWRKYLIAEKTIETPRITSFVLKTKIPLSGSDALKPGTHATIRLPNGIVRSYSIVSGTKSTFELGIALDEKSRGGSRYLHESTTVGDSIEVGDFSDPMAVAKAASNHVFIIGGIGITAFLPLFERFRTIHYNFSVHYAVRSEAEIPFRDRLELYKDSIRFYNSSKQERMDMDAILRQLPWNTHVYVCGPDRMISAVRSAADAAGLEDGDVHYEAFKADASGDLFEGAAVVYAVLELTLLVFAAARVVRITSLFLTASIIRFLTAFSIGALSTLEHSKNPRPSILLNSYLILTLLLDATQTRTLYLSSSSHSERSYSIIFTVVVTWKAVLLALESKQKSTWVGWNEKDHSPEETSGILSLGVFFWLNNLFWAGYKKVMLLDDLYALDSTFDPEKLHLEFSRSLGVAKLKGDKFGLTKVLLRTLKVPLLLPIIPRLGLLGFTFAQPFFIESLLDYLAKDSPDANKGYGFIGASLFIYAGIAFCWAFHRYYNHRMRTMMRSMLVTEIFVTATKAKIGTGGDSAALTLMSTDIERIKIGFRDLHDIWASMIQVGLSAWMLNKRLGVVFVAPIGVVILCFVGLVVLMNFIGNAQTRWMASVQKRVSLTATVITSMKNLKISGLAPSVAEFIQNLRVEELVAGSMFRKIWIGTATLGFIPLLISPALAFAFTQKELNASVVFTSLSFLTLLTIPLSQIFQSIPELISGIACLGRIQAFLECETHDDFRQFVSDISTNSEKASSEDTPTPKFKVVVRNGSFAWESGKAVLEDVNIKLPSSTLTLVVGPVGSGKSTLCKALLGEIPYHTGAVILNNRVPHVGFCDQTPFLSNSSIKENIIGFSPFDTQRYAEIIGATALTVDLANLPLGDDTNIGSDGISLSGGQKQRVALARALYLQTDLLILDDVFSGLDAETEAQVFRQVFAPAGLLRRRGTTVLLCTHSVQHLPSADYVISLRDGKVAAQGTFAELMASNEHPQQLRAKTSSDSESSPHVSATEEGRSGSTSLATRRVAVVAPLAQAGDASRQVGDRTVYKHYMKSMGWFLSASALFFAALWGFFLNYSTIWLTYWVDDIGEKHPTHTRTYWAGIYTLLQVCALISLFLLGASICVVSIKRAGARIHYDILRTLFRAPLRFFTATDSGVVTNYFSQDLNLIDTELPDATVSTLFTITQVVGQMAVMLTSSRYLAISFPFLISLLYVVQRFYLRTSRQLRLLDLEAKSPLYTHFLDIVRGISTLRAFGFVPDDLRKNALLLRSSQRPSYLLLMIQEWLTIVLNLVVMLLAVTLTSLAVRLHSNSAFAGAAMYSLLSFGENLTGIVFSWTKLETALGAIARLKTFNETVESEDKDEETVVPSEDWPQRGVVEFKGVSASYVSESQEDSASALVLRDINLIIGSGQRVAICGRTGSGKSSLIGLLLKLLSPASATARNVAIDDIPLHLINRSALRQRIIAVPQEAVFLPDGSTFRANIDVSNEGTLEECDAVLETVGLRTFVEERGGLDVSMNASTFSAGQRQLMSLARALLRKLIRGRKSGVSSFSKGILLLDEVSSSVDWDTERVMQEIIRTEFEGYTVIAVSHRLEMIMDFDKVVVMAAGEIVEVGTPTELACKANSRFGDLLRATQGLRLSATLEINELVRQRLDAGNRVVHLGFGEATFPMQKDVLQAHQEASSDTSYLPVAGLPKLRESIARFQTRRLGSLVKPEQVVVAPGSKPLLFALFDILNGDVLLPRPSWVSYEPQVMHAGKKLFWVETDEHDRHTITAESLTKSYNDATSSGGDPRIMLINSPSNPTGQAFDSATLDMIATFCRERKITLISDEIYADISFTKDAAPSPAAHGQLDNGHTILTGGLSKTYSAGGWRVGYAIFPNTDFGRTVRTTTLGYASECWSAASAPAQIAAAVAFDTTPEMDSYREQVATTHKSCTLKLYQALKDCGLAVPEPKGAFYVYPSFHPYTKQLEALGIRTSAQLSRWLIEECGVAALPGEVFGEDDEGMLGGRYRLRMATSYLYFKDQKDRYSRGYELLRQSAENPQTASFELLDEAVKAIEKAVAKLAGQ</sequence>
<feature type="transmembrane region" description="Helical" evidence="17">
    <location>
        <begin position="512"/>
        <end position="530"/>
    </location>
</feature>
<keyword evidence="3" id="KW-0813">Transport</keyword>
<dbReference type="GO" id="GO:0030170">
    <property type="term" value="F:pyridoxal phosphate binding"/>
    <property type="evidence" value="ECO:0007669"/>
    <property type="project" value="InterPro"/>
</dbReference>
<dbReference type="SUPFAM" id="SSF52540">
    <property type="entry name" value="P-loop containing nucleoside triphosphate hydrolases"/>
    <property type="match status" value="2"/>
</dbReference>
<dbReference type="Pfam" id="PF00664">
    <property type="entry name" value="ABC_membrane"/>
    <property type="match status" value="1"/>
</dbReference>
<keyword evidence="7" id="KW-0479">Metal-binding</keyword>
<feature type="domain" description="ABC transmembrane type-1" evidence="19">
    <location>
        <begin position="634"/>
        <end position="897"/>
    </location>
</feature>
<dbReference type="InterPro" id="IPR011037">
    <property type="entry name" value="Pyrv_Knase-like_insert_dom_sf"/>
</dbReference>
<keyword evidence="4" id="KW-0285">Flavoprotein</keyword>
<dbReference type="PANTHER" id="PTHR24223:SF345">
    <property type="entry name" value="ABC MULTIDRUG TRANSPORTER (EUROFUNG)"/>
    <property type="match status" value="1"/>
</dbReference>
<dbReference type="InterPro" id="IPR004838">
    <property type="entry name" value="NHTrfase_class1_PyrdxlP-BS"/>
</dbReference>
<comment type="caution">
    <text evidence="22">The sequence shown here is derived from an EMBL/GenBank/DDBJ whole genome shotgun (WGS) entry which is preliminary data.</text>
</comment>
<dbReference type="PROSITE" id="PS00105">
    <property type="entry name" value="AA_TRANSFER_CLASS_1"/>
    <property type="match status" value="1"/>
</dbReference>
<feature type="transmembrane region" description="Helical" evidence="17">
    <location>
        <begin position="1458"/>
        <end position="1479"/>
    </location>
</feature>
<dbReference type="InterPro" id="IPR036640">
    <property type="entry name" value="ABC1_TM_sf"/>
</dbReference>
<evidence type="ECO:0000256" key="7">
    <source>
        <dbReference type="ARBA" id="ARBA00022723"/>
    </source>
</evidence>
<dbReference type="OrthoDB" id="7042322at2759"/>
<dbReference type="Pfam" id="PF22290">
    <property type="entry name" value="DmmA-like_N"/>
    <property type="match status" value="1"/>
</dbReference>
<keyword evidence="5 17" id="KW-0812">Transmembrane</keyword>
<keyword evidence="15 17" id="KW-0472">Membrane</keyword>
<feature type="transmembrane region" description="Helical" evidence="17">
    <location>
        <begin position="758"/>
        <end position="781"/>
    </location>
</feature>
<evidence type="ECO:0000256" key="2">
    <source>
        <dbReference type="ARBA" id="ARBA00007441"/>
    </source>
</evidence>
<feature type="domain" description="ABC transmembrane type-1" evidence="19">
    <location>
        <begin position="1237"/>
        <end position="1514"/>
    </location>
</feature>
<dbReference type="InterPro" id="IPR005163">
    <property type="entry name" value="Tri_helical_YiiM-like"/>
</dbReference>
<dbReference type="PROSITE" id="PS50893">
    <property type="entry name" value="ABC_TRANSPORTER_2"/>
    <property type="match status" value="2"/>
</dbReference>
<dbReference type="InterPro" id="IPR027417">
    <property type="entry name" value="P-loop_NTPase"/>
</dbReference>
<name>A0A9P4T4W1_CURKU</name>
<dbReference type="InterPro" id="IPR003593">
    <property type="entry name" value="AAA+_ATPase"/>
</dbReference>
<dbReference type="SUPFAM" id="SSF53383">
    <property type="entry name" value="PLP-dependent transferases"/>
    <property type="match status" value="1"/>
</dbReference>
<evidence type="ECO:0000256" key="6">
    <source>
        <dbReference type="ARBA" id="ARBA00022714"/>
    </source>
</evidence>
<dbReference type="Pfam" id="PF00005">
    <property type="entry name" value="ABC_tran"/>
    <property type="match status" value="2"/>
</dbReference>
<feature type="transmembrane region" description="Helical" evidence="17">
    <location>
        <begin position="1374"/>
        <end position="1393"/>
    </location>
</feature>
<feature type="domain" description="MOSC" evidence="20">
    <location>
        <begin position="13"/>
        <end position="135"/>
    </location>
</feature>
<dbReference type="Pfam" id="PF03473">
    <property type="entry name" value="MOSC"/>
    <property type="match status" value="1"/>
</dbReference>
<dbReference type="Pfam" id="PF00155">
    <property type="entry name" value="Aminotran_1_2"/>
    <property type="match status" value="1"/>
</dbReference>
<feature type="transmembrane region" description="Helical" evidence="17">
    <location>
        <begin position="622"/>
        <end position="643"/>
    </location>
</feature>
<evidence type="ECO:0000256" key="14">
    <source>
        <dbReference type="ARBA" id="ARBA00023014"/>
    </source>
</evidence>
<dbReference type="InterPro" id="IPR015421">
    <property type="entry name" value="PyrdxlP-dep_Trfase_major"/>
</dbReference>
<evidence type="ECO:0000256" key="5">
    <source>
        <dbReference type="ARBA" id="ARBA00022692"/>
    </source>
</evidence>
<keyword evidence="9" id="KW-0067">ATP-binding</keyword>
<evidence type="ECO:0000256" key="15">
    <source>
        <dbReference type="ARBA" id="ARBA00023136"/>
    </source>
</evidence>
<dbReference type="Pfam" id="PF03475">
    <property type="entry name" value="YiiM_3-alpha"/>
    <property type="match status" value="1"/>
</dbReference>
<dbReference type="PRINTS" id="PR00409">
    <property type="entry name" value="PHDIOXRDTASE"/>
</dbReference>
<evidence type="ECO:0000259" key="18">
    <source>
        <dbReference type="PROSITE" id="PS50893"/>
    </source>
</evidence>
<dbReference type="GO" id="GO:0016491">
    <property type="term" value="F:oxidoreductase activity"/>
    <property type="evidence" value="ECO:0007669"/>
    <property type="project" value="UniProtKB-KW"/>
</dbReference>
<dbReference type="SUPFAM" id="SSF52343">
    <property type="entry name" value="Ferredoxin reductase-like, C-terminal NADP-linked domain"/>
    <property type="match status" value="1"/>
</dbReference>
<dbReference type="SMART" id="SM00382">
    <property type="entry name" value="AAA"/>
    <property type="match status" value="2"/>
</dbReference>
<evidence type="ECO:0000313" key="23">
    <source>
        <dbReference type="Proteomes" id="UP000801428"/>
    </source>
</evidence>
<dbReference type="InterPro" id="IPR005302">
    <property type="entry name" value="MoCF_Sase_C"/>
</dbReference>
<dbReference type="Gene3D" id="1.20.1560.10">
    <property type="entry name" value="ABC transporter type 1, transmembrane domain"/>
    <property type="match status" value="2"/>
</dbReference>
<dbReference type="PROSITE" id="PS51384">
    <property type="entry name" value="FAD_FR"/>
    <property type="match status" value="1"/>
</dbReference>
<feature type="domain" description="ABC transporter" evidence="18">
    <location>
        <begin position="943"/>
        <end position="1171"/>
    </location>
</feature>
<evidence type="ECO:0000256" key="12">
    <source>
        <dbReference type="ARBA" id="ARBA00023002"/>
    </source>
</evidence>
<keyword evidence="12" id="KW-0560">Oxidoreductase</keyword>
<dbReference type="InterPro" id="IPR017938">
    <property type="entry name" value="Riboflavin_synthase-like_b-brl"/>
</dbReference>
<accession>A0A9P4T4W1</accession>
<dbReference type="InterPro" id="IPR003439">
    <property type="entry name" value="ABC_transporter-like_ATP-bd"/>
</dbReference>
<dbReference type="PROSITE" id="PS51340">
    <property type="entry name" value="MOSC"/>
    <property type="match status" value="1"/>
</dbReference>
<feature type="domain" description="ABC transporter" evidence="18">
    <location>
        <begin position="1551"/>
        <end position="1806"/>
    </location>
</feature>
<dbReference type="InterPro" id="IPR015422">
    <property type="entry name" value="PyrdxlP-dep_Trfase_small"/>
</dbReference>
<dbReference type="SUPFAM" id="SSF50800">
    <property type="entry name" value="PK beta-barrel domain-like"/>
    <property type="match status" value="1"/>
</dbReference>
<dbReference type="GO" id="GO:0005524">
    <property type="term" value="F:ATP binding"/>
    <property type="evidence" value="ECO:0007669"/>
    <property type="project" value="UniProtKB-KW"/>
</dbReference>
<evidence type="ECO:0000256" key="17">
    <source>
        <dbReference type="SAM" id="Phobius"/>
    </source>
</evidence>
<keyword evidence="8" id="KW-0547">Nucleotide-binding</keyword>
<dbReference type="Proteomes" id="UP000801428">
    <property type="component" value="Unassembled WGS sequence"/>
</dbReference>
<evidence type="ECO:0000256" key="4">
    <source>
        <dbReference type="ARBA" id="ARBA00022630"/>
    </source>
</evidence>
<feature type="transmembrane region" description="Helical" evidence="17">
    <location>
        <begin position="479"/>
        <end position="500"/>
    </location>
</feature>
<evidence type="ECO:0000256" key="10">
    <source>
        <dbReference type="ARBA" id="ARBA00022898"/>
    </source>
</evidence>
<evidence type="ECO:0000259" key="20">
    <source>
        <dbReference type="PROSITE" id="PS51340"/>
    </source>
</evidence>
<comment type="subcellular location">
    <subcellularLocation>
        <location evidence="1">Membrane</location>
        <topology evidence="1">Multi-pass membrane protein</topology>
    </subcellularLocation>
</comment>
<dbReference type="CDD" id="cd03250">
    <property type="entry name" value="ABCC_MRP_domain1"/>
    <property type="match status" value="1"/>
</dbReference>
<dbReference type="Gene3D" id="3.40.640.10">
    <property type="entry name" value="Type I PLP-dependent aspartate aminotransferase-like (Major domain)"/>
    <property type="match status" value="1"/>
</dbReference>
<evidence type="ECO:0000256" key="11">
    <source>
        <dbReference type="ARBA" id="ARBA00022989"/>
    </source>
</evidence>
<dbReference type="InterPro" id="IPR011527">
    <property type="entry name" value="ABC1_TM_dom"/>
</dbReference>
<feature type="transmembrane region" description="Helical" evidence="17">
    <location>
        <begin position="447"/>
        <end position="467"/>
    </location>
</feature>
<feature type="transmembrane region" description="Helical" evidence="17">
    <location>
        <begin position="663"/>
        <end position="684"/>
    </location>
</feature>
<keyword evidence="13" id="KW-0408">Iron</keyword>
<dbReference type="CDD" id="cd18579">
    <property type="entry name" value="ABC_6TM_ABCC_D1"/>
    <property type="match status" value="1"/>
</dbReference>
<comment type="similarity">
    <text evidence="2">Belongs to the class-I pyridoxal-phosphate-dependent aminotransferase family.</text>
</comment>
<dbReference type="Gene3D" id="3.40.50.300">
    <property type="entry name" value="P-loop containing nucleotide triphosphate hydrolases"/>
    <property type="match status" value="2"/>
</dbReference>
<dbReference type="InterPro" id="IPR044746">
    <property type="entry name" value="ABCC_6TM_D1"/>
</dbReference>
<keyword evidence="14" id="KW-0411">Iron-sulfur</keyword>
<dbReference type="FunFam" id="1.20.1560.10:FF:000066">
    <property type="entry name" value="ABC multidrug transporter (Eurofung)"/>
    <property type="match status" value="1"/>
</dbReference>
<dbReference type="InterPro" id="IPR039261">
    <property type="entry name" value="FNR_nucleotide-bd"/>
</dbReference>
<dbReference type="PROSITE" id="PS00211">
    <property type="entry name" value="ABC_TRANSPORTER_1"/>
    <property type="match status" value="2"/>
</dbReference>
<feature type="transmembrane region" description="Helical" evidence="17">
    <location>
        <begin position="1486"/>
        <end position="1509"/>
    </location>
</feature>
<dbReference type="GO" id="GO:0051537">
    <property type="term" value="F:2 iron, 2 sulfur cluster binding"/>
    <property type="evidence" value="ECO:0007669"/>
    <property type="project" value="UniProtKB-KW"/>
</dbReference>
<feature type="compositionally biased region" description="Polar residues" evidence="16">
    <location>
        <begin position="1164"/>
        <end position="1182"/>
    </location>
</feature>
<dbReference type="CDD" id="cd18580">
    <property type="entry name" value="ABC_6TM_ABCC_D2"/>
    <property type="match status" value="1"/>
</dbReference>
<dbReference type="InterPro" id="IPR004839">
    <property type="entry name" value="Aminotransferase_I/II_large"/>
</dbReference>
<feature type="transmembrane region" description="Helical" evidence="17">
    <location>
        <begin position="1229"/>
        <end position="1253"/>
    </location>
</feature>
<evidence type="ECO:0000256" key="3">
    <source>
        <dbReference type="ARBA" id="ARBA00022448"/>
    </source>
</evidence>
<dbReference type="GO" id="GO:0030151">
    <property type="term" value="F:molybdenum ion binding"/>
    <property type="evidence" value="ECO:0007669"/>
    <property type="project" value="InterPro"/>
</dbReference>
<keyword evidence="23" id="KW-1185">Reference proteome</keyword>
<evidence type="ECO:0000259" key="21">
    <source>
        <dbReference type="PROSITE" id="PS51384"/>
    </source>
</evidence>
<feature type="transmembrane region" description="Helical" evidence="17">
    <location>
        <begin position="1273"/>
        <end position="1299"/>
    </location>
</feature>
<dbReference type="Gene3D" id="3.90.1150.10">
    <property type="entry name" value="Aspartate Aminotransferase, domain 1"/>
    <property type="match status" value="1"/>
</dbReference>
<reference evidence="22" key="1">
    <citation type="submission" date="2019-04" db="EMBL/GenBank/DDBJ databases">
        <title>Sequencing of skin fungus with MAO and IRED activity.</title>
        <authorList>
            <person name="Marsaioli A.J."/>
            <person name="Bonatto J.M.C."/>
            <person name="Reis Junior O."/>
        </authorList>
    </citation>
    <scope>NUCLEOTIDE SEQUENCE</scope>
    <source>
        <strain evidence="22">30M1</strain>
    </source>
</reference>
<keyword evidence="6" id="KW-0001">2Fe-2S</keyword>
<evidence type="ECO:0000256" key="1">
    <source>
        <dbReference type="ARBA" id="ARBA00004141"/>
    </source>
</evidence>
<evidence type="ECO:0000256" key="9">
    <source>
        <dbReference type="ARBA" id="ARBA00022840"/>
    </source>
</evidence>
<dbReference type="EMBL" id="SWKU01000040">
    <property type="protein sequence ID" value="KAF2994481.1"/>
    <property type="molecule type" value="Genomic_DNA"/>
</dbReference>
<dbReference type="Gene3D" id="3.40.50.80">
    <property type="entry name" value="Nucleotide-binding domain of ferredoxin-NADP reductase (FNR) module"/>
    <property type="match status" value="1"/>
</dbReference>
<dbReference type="PANTHER" id="PTHR24223">
    <property type="entry name" value="ATP-BINDING CASSETTE SUB-FAMILY C"/>
    <property type="match status" value="1"/>
</dbReference>
<proteinExistence type="inferred from homology"/>
<gene>
    <name evidence="22" type="ORF">E8E13_001133</name>
</gene>
<dbReference type="CDD" id="cd00609">
    <property type="entry name" value="AAT_like"/>
    <property type="match status" value="1"/>
</dbReference>
<organism evidence="22 23">
    <name type="scientific">Curvularia kusanoi</name>
    <name type="common">Cochliobolus kusanoi</name>
    <dbReference type="NCBI Taxonomy" id="90978"/>
    <lineage>
        <taxon>Eukaryota</taxon>
        <taxon>Fungi</taxon>
        <taxon>Dikarya</taxon>
        <taxon>Ascomycota</taxon>
        <taxon>Pezizomycotina</taxon>
        <taxon>Dothideomycetes</taxon>
        <taxon>Pleosporomycetidae</taxon>
        <taxon>Pleosporales</taxon>
        <taxon>Pleosporineae</taxon>
        <taxon>Pleosporaceae</taxon>
        <taxon>Curvularia</taxon>
    </lineage>
</organism>
<feature type="transmembrane region" description="Helical" evidence="17">
    <location>
        <begin position="839"/>
        <end position="860"/>
    </location>
</feature>
<dbReference type="GO" id="GO:0016020">
    <property type="term" value="C:membrane"/>
    <property type="evidence" value="ECO:0007669"/>
    <property type="project" value="UniProtKB-SubCell"/>
</dbReference>
<dbReference type="GO" id="GO:0140359">
    <property type="term" value="F:ABC-type transporter activity"/>
    <property type="evidence" value="ECO:0007669"/>
    <property type="project" value="InterPro"/>
</dbReference>
<dbReference type="InterPro" id="IPR050173">
    <property type="entry name" value="ABC_transporter_C-like"/>
</dbReference>
<protein>
    <submittedName>
        <fullName evidence="22">Uncharacterized protein</fullName>
    </submittedName>
</protein>
<feature type="transmembrane region" description="Helical" evidence="17">
    <location>
        <begin position="419"/>
        <end position="440"/>
    </location>
</feature>
<evidence type="ECO:0000313" key="22">
    <source>
        <dbReference type="EMBL" id="KAF2994481.1"/>
    </source>
</evidence>
<evidence type="ECO:0000259" key="19">
    <source>
        <dbReference type="PROSITE" id="PS50929"/>
    </source>
</evidence>
<dbReference type="SUPFAM" id="SSF90123">
    <property type="entry name" value="ABC transporter transmembrane region"/>
    <property type="match status" value="2"/>
</dbReference>
<feature type="region of interest" description="Disordered" evidence="16">
    <location>
        <begin position="1164"/>
        <end position="1194"/>
    </location>
</feature>
<dbReference type="InterPro" id="IPR015424">
    <property type="entry name" value="PyrdxlP-dep_Trfase"/>
</dbReference>
<evidence type="ECO:0000256" key="16">
    <source>
        <dbReference type="SAM" id="MobiDB-lite"/>
    </source>
</evidence>
<dbReference type="SUPFAM" id="SSF63380">
    <property type="entry name" value="Riboflavin synthase domain-like"/>
    <property type="match status" value="1"/>
</dbReference>
<dbReference type="InterPro" id="IPR017927">
    <property type="entry name" value="FAD-bd_FR_type"/>
</dbReference>
<keyword evidence="10" id="KW-0663">Pyridoxal phosphate</keyword>
<feature type="domain" description="FAD-binding FR-type" evidence="21">
    <location>
        <begin position="196"/>
        <end position="317"/>
    </location>
</feature>
<dbReference type="FunFam" id="1.20.1560.10:FF:000055">
    <property type="entry name" value="ABC multidrug transporter (Eurofung)"/>
    <property type="match status" value="1"/>
</dbReference>
<dbReference type="InterPro" id="IPR044726">
    <property type="entry name" value="ABCC_6TM_D2"/>
</dbReference>
<evidence type="ECO:0000256" key="8">
    <source>
        <dbReference type="ARBA" id="ARBA00022741"/>
    </source>
</evidence>
<dbReference type="InterPro" id="IPR017871">
    <property type="entry name" value="ABC_transporter-like_CS"/>
</dbReference>
<keyword evidence="11 17" id="KW-1133">Transmembrane helix</keyword>
<dbReference type="PROSITE" id="PS50929">
    <property type="entry name" value="ABC_TM1F"/>
    <property type="match status" value="2"/>
</dbReference>
<dbReference type="GO" id="GO:0016887">
    <property type="term" value="F:ATP hydrolysis activity"/>
    <property type="evidence" value="ECO:0007669"/>
    <property type="project" value="InterPro"/>
</dbReference>
<dbReference type="CDD" id="cd06185">
    <property type="entry name" value="PDR_like"/>
    <property type="match status" value="1"/>
</dbReference>
<dbReference type="InterPro" id="IPR054582">
    <property type="entry name" value="DmmA-like_N"/>
</dbReference>
<dbReference type="Gene3D" id="2.40.30.10">
    <property type="entry name" value="Translation factors"/>
    <property type="match status" value="1"/>
</dbReference>
<dbReference type="Gene3D" id="2.40.33.20">
    <property type="entry name" value="PK beta-barrel domain-like"/>
    <property type="match status" value="1"/>
</dbReference>
<evidence type="ECO:0000256" key="13">
    <source>
        <dbReference type="ARBA" id="ARBA00023004"/>
    </source>
</evidence>